<keyword evidence="2" id="KW-1133">Transmembrane helix</keyword>
<organism evidence="3 4">
    <name type="scientific">Hondaea fermentalgiana</name>
    <dbReference type="NCBI Taxonomy" id="2315210"/>
    <lineage>
        <taxon>Eukaryota</taxon>
        <taxon>Sar</taxon>
        <taxon>Stramenopiles</taxon>
        <taxon>Bigyra</taxon>
        <taxon>Labyrinthulomycetes</taxon>
        <taxon>Thraustochytrida</taxon>
        <taxon>Thraustochytriidae</taxon>
        <taxon>Hondaea</taxon>
    </lineage>
</organism>
<keyword evidence="4" id="KW-1185">Reference proteome</keyword>
<dbReference type="PRINTS" id="PR01217">
    <property type="entry name" value="PRICHEXTENSN"/>
</dbReference>
<evidence type="ECO:0000313" key="3">
    <source>
        <dbReference type="EMBL" id="GBG29643.1"/>
    </source>
</evidence>
<name>A0A2R5GLY9_9STRA</name>
<comment type="caution">
    <text evidence="3">The sequence shown here is derived from an EMBL/GenBank/DDBJ whole genome shotgun (WGS) entry which is preliminary data.</text>
</comment>
<keyword evidence="2" id="KW-0472">Membrane</keyword>
<dbReference type="AlphaFoldDB" id="A0A2R5GLY9"/>
<evidence type="ECO:0000313" key="4">
    <source>
        <dbReference type="Proteomes" id="UP000241890"/>
    </source>
</evidence>
<feature type="region of interest" description="Disordered" evidence="1">
    <location>
        <begin position="91"/>
        <end position="193"/>
    </location>
</feature>
<dbReference type="EMBL" id="BEYU01000062">
    <property type="protein sequence ID" value="GBG29643.1"/>
    <property type="molecule type" value="Genomic_DNA"/>
</dbReference>
<feature type="compositionally biased region" description="Low complexity" evidence="1">
    <location>
        <begin position="120"/>
        <end position="133"/>
    </location>
</feature>
<accession>A0A2R5GLY9</accession>
<feature type="compositionally biased region" description="Pro residues" evidence="1">
    <location>
        <begin position="134"/>
        <end position="180"/>
    </location>
</feature>
<protein>
    <submittedName>
        <fullName evidence="3">Uncharacterized protein</fullName>
    </submittedName>
</protein>
<reference evidence="3 4" key="1">
    <citation type="submission" date="2017-12" db="EMBL/GenBank/DDBJ databases">
        <title>Sequencing, de novo assembly and annotation of complete genome of a new Thraustochytrid species, strain FCC1311.</title>
        <authorList>
            <person name="Sedici K."/>
            <person name="Godart F."/>
            <person name="Aiese Cigliano R."/>
            <person name="Sanseverino W."/>
            <person name="Barakat M."/>
            <person name="Ortet P."/>
            <person name="Marechal E."/>
            <person name="Cagnac O."/>
            <person name="Amato A."/>
        </authorList>
    </citation>
    <scope>NUCLEOTIDE SEQUENCE [LARGE SCALE GENOMIC DNA]</scope>
</reference>
<feature type="transmembrane region" description="Helical" evidence="2">
    <location>
        <begin position="35"/>
        <end position="61"/>
    </location>
</feature>
<evidence type="ECO:0000256" key="1">
    <source>
        <dbReference type="SAM" id="MobiDB-lite"/>
    </source>
</evidence>
<evidence type="ECO:0000256" key="2">
    <source>
        <dbReference type="SAM" id="Phobius"/>
    </source>
</evidence>
<gene>
    <name evidence="3" type="ORF">FCC1311_058642</name>
</gene>
<keyword evidence="2" id="KW-0812">Transmembrane</keyword>
<sequence length="193" mass="20909">MHLNEPRRRRLSRKSLSALAVPVAKPQENITRKPIFWLATITYALLWVGVIALTVSFLVGYEEIPVSPTELLVDESGDYCGTLGENCNFQATDKPTYAPTPFPTTPTQSSAPTAAPPTRKPTTLEPTPELTMPTPEPTTPEPTTPEPTTPEPTTPEPTTPEPTTPEPTTPEPTTPEPTPEPEPKNPNANPNAN</sequence>
<dbReference type="Proteomes" id="UP000241890">
    <property type="component" value="Unassembled WGS sequence"/>
</dbReference>
<proteinExistence type="predicted"/>
<dbReference type="InParanoid" id="A0A2R5GLY9"/>